<dbReference type="RefSeq" id="WP_140011500.1">
    <property type="nucleotide sequence ID" value="NZ_JBHMDG010000009.1"/>
</dbReference>
<sequence length="207" mass="22892">MSTSSVLAQFKEPLTNLGFRKRAGAIYTIELDEGVIGWVGLGTSTRYQQPGLVLVSPRVGVRHQGVHKIIADIRGEKFHPYLPPTVSIGLGYVMPDDSYKDWAVSEDPVSHAFVSEAVDAIERYGLSFMREHCGLDRTDSEAERLSANPEYVRPVLKYLLHGPDPALEEIRARASKLGGASDPASQLLREFLSELRRRVLDGTISES</sequence>
<organism evidence="1 2">
    <name type="scientific">Nocardioides plantarum</name>
    <dbReference type="NCBI Taxonomy" id="29299"/>
    <lineage>
        <taxon>Bacteria</taxon>
        <taxon>Bacillati</taxon>
        <taxon>Actinomycetota</taxon>
        <taxon>Actinomycetes</taxon>
        <taxon>Propionibacteriales</taxon>
        <taxon>Nocardioidaceae</taxon>
        <taxon>Nocardioides</taxon>
    </lineage>
</organism>
<name>A0ABV5K833_9ACTN</name>
<dbReference type="Proteomes" id="UP001589750">
    <property type="component" value="Unassembled WGS sequence"/>
</dbReference>
<gene>
    <name evidence="1" type="ORF">ACFFRI_07600</name>
</gene>
<dbReference type="EMBL" id="JBHMDG010000009">
    <property type="protein sequence ID" value="MFB9312903.1"/>
    <property type="molecule type" value="Genomic_DNA"/>
</dbReference>
<proteinExistence type="predicted"/>
<protein>
    <submittedName>
        <fullName evidence="1">Uncharacterized protein</fullName>
    </submittedName>
</protein>
<reference evidence="1 2" key="1">
    <citation type="submission" date="2024-09" db="EMBL/GenBank/DDBJ databases">
        <authorList>
            <person name="Sun Q."/>
            <person name="Mori K."/>
        </authorList>
    </citation>
    <scope>NUCLEOTIDE SEQUENCE [LARGE SCALE GENOMIC DNA]</scope>
    <source>
        <strain evidence="1 2">JCM 9626</strain>
    </source>
</reference>
<keyword evidence="2" id="KW-1185">Reference proteome</keyword>
<evidence type="ECO:0000313" key="1">
    <source>
        <dbReference type="EMBL" id="MFB9312903.1"/>
    </source>
</evidence>
<accession>A0ABV5K833</accession>
<evidence type="ECO:0000313" key="2">
    <source>
        <dbReference type="Proteomes" id="UP001589750"/>
    </source>
</evidence>
<comment type="caution">
    <text evidence="1">The sequence shown here is derived from an EMBL/GenBank/DDBJ whole genome shotgun (WGS) entry which is preliminary data.</text>
</comment>